<name>A0A399S4T8_9BACT</name>
<evidence type="ECO:0000256" key="1">
    <source>
        <dbReference type="ARBA" id="ARBA00006484"/>
    </source>
</evidence>
<dbReference type="OrthoDB" id="9804774at2"/>
<dbReference type="InterPro" id="IPR050259">
    <property type="entry name" value="SDR"/>
</dbReference>
<proteinExistence type="inferred from homology"/>
<organism evidence="2 3">
    <name type="scientific">Pontibacter oryzae</name>
    <dbReference type="NCBI Taxonomy" id="2304593"/>
    <lineage>
        <taxon>Bacteria</taxon>
        <taxon>Pseudomonadati</taxon>
        <taxon>Bacteroidota</taxon>
        <taxon>Cytophagia</taxon>
        <taxon>Cytophagales</taxon>
        <taxon>Hymenobacteraceae</taxon>
        <taxon>Pontibacter</taxon>
    </lineage>
</organism>
<keyword evidence="3" id="KW-1185">Reference proteome</keyword>
<dbReference type="SUPFAM" id="SSF51735">
    <property type="entry name" value="NAD(P)-binding Rossmann-fold domains"/>
    <property type="match status" value="1"/>
</dbReference>
<dbReference type="Gene3D" id="3.40.50.720">
    <property type="entry name" value="NAD(P)-binding Rossmann-like Domain"/>
    <property type="match status" value="1"/>
</dbReference>
<comment type="caution">
    <text evidence="2">The sequence shown here is derived from an EMBL/GenBank/DDBJ whole genome shotgun (WGS) entry which is preliminary data.</text>
</comment>
<evidence type="ECO:0000313" key="3">
    <source>
        <dbReference type="Proteomes" id="UP000266005"/>
    </source>
</evidence>
<reference evidence="3" key="1">
    <citation type="submission" date="2018-08" db="EMBL/GenBank/DDBJ databases">
        <title>Mucilaginibacter sp. MYSH2.</title>
        <authorList>
            <person name="Seo T."/>
        </authorList>
    </citation>
    <scope>NUCLEOTIDE SEQUENCE [LARGE SCALE GENOMIC DNA]</scope>
    <source>
        <strain evidence="3">KIRAN</strain>
    </source>
</reference>
<dbReference type="PANTHER" id="PTHR42879:SF6">
    <property type="entry name" value="NADPH-DEPENDENT REDUCTASE BACG"/>
    <property type="match status" value="1"/>
</dbReference>
<dbReference type="PRINTS" id="PR00081">
    <property type="entry name" value="GDHRDH"/>
</dbReference>
<dbReference type="Pfam" id="PF13561">
    <property type="entry name" value="adh_short_C2"/>
    <property type="match status" value="1"/>
</dbReference>
<dbReference type="EMBL" id="QWGE01000003">
    <property type="protein sequence ID" value="RIJ37764.1"/>
    <property type="molecule type" value="Genomic_DNA"/>
</dbReference>
<dbReference type="FunFam" id="3.40.50.720:FF:000084">
    <property type="entry name" value="Short-chain dehydrogenase reductase"/>
    <property type="match status" value="1"/>
</dbReference>
<dbReference type="InterPro" id="IPR036291">
    <property type="entry name" value="NAD(P)-bd_dom_sf"/>
</dbReference>
<sequence length="262" mass="27946">MDLNLKNKRALVCGSTQGIGKAVALELAQLGASITLIARNEGKLQRVLQELDGEQGQHHDYVVADFSNPYEVDLAVRVRLQELQQVHILVNNTGGPPGGPIADADTEEFLNAFNQHLVNNHQLTQAVLPYMKAAKYGRIINIVSTSVKQPLNGLGVSNTIRGAVASWAKTMANELGQYGITVNNVLPGSTHTGRITAIIESRAQKSGMSAREVQQSMESEIPARRFADPEEVAAAAAFLASPAAAYINGVNLPVDGGRTGCL</sequence>
<accession>A0A399S4T8</accession>
<evidence type="ECO:0000313" key="2">
    <source>
        <dbReference type="EMBL" id="RIJ37764.1"/>
    </source>
</evidence>
<gene>
    <name evidence="2" type="ORF">D1627_11760</name>
</gene>
<dbReference type="PANTHER" id="PTHR42879">
    <property type="entry name" value="3-OXOACYL-(ACYL-CARRIER-PROTEIN) REDUCTASE"/>
    <property type="match status" value="1"/>
</dbReference>
<protein>
    <submittedName>
        <fullName evidence="2">SDR family oxidoreductase</fullName>
    </submittedName>
</protein>
<dbReference type="InterPro" id="IPR002347">
    <property type="entry name" value="SDR_fam"/>
</dbReference>
<dbReference type="RefSeq" id="WP_119432421.1">
    <property type="nucleotide sequence ID" value="NZ_QWGE01000003.1"/>
</dbReference>
<dbReference type="AlphaFoldDB" id="A0A399S4T8"/>
<comment type="similarity">
    <text evidence="1">Belongs to the short-chain dehydrogenases/reductases (SDR) family.</text>
</comment>
<dbReference type="Proteomes" id="UP000266005">
    <property type="component" value="Unassembled WGS sequence"/>
</dbReference>